<evidence type="ECO:0000313" key="2">
    <source>
        <dbReference type="Proteomes" id="UP000002945"/>
    </source>
</evidence>
<gene>
    <name evidence="1" type="ORF">KAOT1_12372</name>
</gene>
<name>A9DJ18_9FLAO</name>
<accession>A9DJ18</accession>
<protein>
    <submittedName>
        <fullName evidence="1">Uncharacterized protein</fullName>
    </submittedName>
</protein>
<dbReference type="HOGENOM" id="CLU_3397052_0_0_10"/>
<evidence type="ECO:0000313" key="1">
    <source>
        <dbReference type="EMBL" id="EDP98010.1"/>
    </source>
</evidence>
<dbReference type="Proteomes" id="UP000002945">
    <property type="component" value="Unassembled WGS sequence"/>
</dbReference>
<organism evidence="1 2">
    <name type="scientific">Kordia algicida OT-1</name>
    <dbReference type="NCBI Taxonomy" id="391587"/>
    <lineage>
        <taxon>Bacteria</taxon>
        <taxon>Pseudomonadati</taxon>
        <taxon>Bacteroidota</taxon>
        <taxon>Flavobacteriia</taxon>
        <taxon>Flavobacteriales</taxon>
        <taxon>Flavobacteriaceae</taxon>
        <taxon>Kordia</taxon>
    </lineage>
</organism>
<comment type="caution">
    <text evidence="1">The sequence shown here is derived from an EMBL/GenBank/DDBJ whole genome shotgun (WGS) entry which is preliminary data.</text>
</comment>
<keyword evidence="2" id="KW-1185">Reference proteome</keyword>
<dbReference type="EMBL" id="ABIB01000001">
    <property type="protein sequence ID" value="EDP98010.1"/>
    <property type="molecule type" value="Genomic_DNA"/>
</dbReference>
<dbReference type="STRING" id="391587.KAOT1_12372"/>
<reference evidence="1 2" key="1">
    <citation type="journal article" date="2011" name="J. Bacteriol.">
        <title>Genome sequence of the algicidal bacterium Kordia algicida OT-1.</title>
        <authorList>
            <person name="Lee H.S."/>
            <person name="Kang S.G."/>
            <person name="Kwon K.K."/>
            <person name="Lee J.H."/>
            <person name="Kim S.J."/>
        </authorList>
    </citation>
    <scope>NUCLEOTIDE SEQUENCE [LARGE SCALE GENOMIC DNA]</scope>
    <source>
        <strain evidence="1 2">OT-1</strain>
    </source>
</reference>
<dbReference type="AlphaFoldDB" id="A9DJ18"/>
<sequence length="31" mass="3648">MYLKQILFFLVLVVIGNQSKAQTLYFNAEKK</sequence>
<proteinExistence type="predicted"/>